<evidence type="ECO:0000256" key="7">
    <source>
        <dbReference type="ARBA" id="ARBA00022989"/>
    </source>
</evidence>
<name>A0AAF0EE19_9BASI</name>
<dbReference type="GO" id="GO:0005789">
    <property type="term" value="C:endoplasmic reticulum membrane"/>
    <property type="evidence" value="ECO:0007669"/>
    <property type="project" value="UniProtKB-SubCell"/>
</dbReference>
<evidence type="ECO:0000256" key="2">
    <source>
        <dbReference type="ARBA" id="ARBA00004687"/>
    </source>
</evidence>
<evidence type="ECO:0000313" key="12">
    <source>
        <dbReference type="Proteomes" id="UP001214415"/>
    </source>
</evidence>
<evidence type="ECO:0000256" key="10">
    <source>
        <dbReference type="RuleBase" id="RU366056"/>
    </source>
</evidence>
<gene>
    <name evidence="11" type="ORF">MEQU1_002619</name>
</gene>
<dbReference type="Pfam" id="PF08320">
    <property type="entry name" value="PIG-X"/>
    <property type="match status" value="1"/>
</dbReference>
<dbReference type="AlphaFoldDB" id="A0AAF0EE19"/>
<comment type="similarity">
    <text evidence="3 10">Belongs to the PIGX family.</text>
</comment>
<evidence type="ECO:0000256" key="4">
    <source>
        <dbReference type="ARBA" id="ARBA00022502"/>
    </source>
</evidence>
<evidence type="ECO:0000256" key="9">
    <source>
        <dbReference type="ARBA" id="ARBA00023180"/>
    </source>
</evidence>
<evidence type="ECO:0000313" key="11">
    <source>
        <dbReference type="EMBL" id="WFD23925.1"/>
    </source>
</evidence>
<comment type="subcellular location">
    <subcellularLocation>
        <location evidence="1 10">Endoplasmic reticulum membrane</location>
        <topology evidence="1 10">Single-pass membrane protein</topology>
    </subcellularLocation>
</comment>
<keyword evidence="12" id="KW-1185">Reference proteome</keyword>
<comment type="function">
    <text evidence="10">Required for proper folding and/or the stability of a subset of proteins in the endoplasmic reticulum. Component of glycosylphosphatidylinositol-mannosyltransferase 1 which transfers the first of the 4 mannoses in the GPI-anchor precursors during GPI-anchor biosynthesis. Probably acts by stabilizing the mannosyltransferase GPI14.</text>
</comment>
<dbReference type="InterPro" id="IPR013233">
    <property type="entry name" value="PIG-X/PBN1"/>
</dbReference>
<reference evidence="11" key="1">
    <citation type="submission" date="2023-03" db="EMBL/GenBank/DDBJ databases">
        <title>Mating type loci evolution in Malassezia.</title>
        <authorList>
            <person name="Coelho M.A."/>
        </authorList>
    </citation>
    <scope>NUCLEOTIDE SEQUENCE</scope>
    <source>
        <strain evidence="11">CBS 12830</strain>
    </source>
</reference>
<accession>A0AAF0EE19</accession>
<evidence type="ECO:0000256" key="5">
    <source>
        <dbReference type="ARBA" id="ARBA00022692"/>
    </source>
</evidence>
<dbReference type="Proteomes" id="UP001214415">
    <property type="component" value="Chromosome 5"/>
</dbReference>
<evidence type="ECO:0000256" key="3">
    <source>
        <dbReference type="ARBA" id="ARBA00010345"/>
    </source>
</evidence>
<keyword evidence="5 10" id="KW-0812">Transmembrane</keyword>
<proteinExistence type="inferred from homology"/>
<organism evidence="11 12">
    <name type="scientific">Malassezia equina</name>
    <dbReference type="NCBI Taxonomy" id="1381935"/>
    <lineage>
        <taxon>Eukaryota</taxon>
        <taxon>Fungi</taxon>
        <taxon>Dikarya</taxon>
        <taxon>Basidiomycota</taxon>
        <taxon>Ustilaginomycotina</taxon>
        <taxon>Malasseziomycetes</taxon>
        <taxon>Malasseziales</taxon>
        <taxon>Malasseziaceae</taxon>
        <taxon>Malassezia</taxon>
    </lineage>
</organism>
<dbReference type="GO" id="GO:0006506">
    <property type="term" value="P:GPI anchor biosynthetic process"/>
    <property type="evidence" value="ECO:0007669"/>
    <property type="project" value="UniProtKB-KW"/>
</dbReference>
<comment type="pathway">
    <text evidence="2 10">Glycolipid biosynthesis; glycosylphosphatidylinositol-anchor biosynthesis.</text>
</comment>
<keyword evidence="7 10" id="KW-1133">Transmembrane helix</keyword>
<keyword evidence="4 10" id="KW-0337">GPI-anchor biosynthesis</keyword>
<keyword evidence="6 10" id="KW-0256">Endoplasmic reticulum</keyword>
<keyword evidence="8 10" id="KW-0472">Membrane</keyword>
<evidence type="ECO:0000256" key="8">
    <source>
        <dbReference type="ARBA" id="ARBA00023136"/>
    </source>
</evidence>
<evidence type="ECO:0000256" key="1">
    <source>
        <dbReference type="ARBA" id="ARBA00004389"/>
    </source>
</evidence>
<evidence type="ECO:0000256" key="6">
    <source>
        <dbReference type="ARBA" id="ARBA00022824"/>
    </source>
</evidence>
<protein>
    <recommendedName>
        <fullName evidence="10">Protein PBN1</fullName>
    </recommendedName>
</protein>
<feature type="transmembrane region" description="Helical" evidence="10">
    <location>
        <begin position="265"/>
        <end position="286"/>
    </location>
</feature>
<sequence>MEPLMTTEGGRLRWAQRASYAPTAHIDVPEAPEGCSLHLLYTLPPSAFFDPFTARLAPPVRDVHVLGAVDLEHMPGWASESRMASQIENVPRAWWEGEARSSHRPCTGAQCEHTALLLDLAHGGEVDVPLHMRYARATRAHASQDTTALPLMKVTQCLSTDHALGAWLHRTLSAWHRGLSPWLAEPMVPQALLADVPVVIAVCPAAMPIDWDAIDMADPLSLLPPTHAQWHPQLRALLNEQFVYVPPVPMAVPSETSALIPIGDAALAAPVILTTIAAVWLATLWLSRCVWRAI</sequence>
<keyword evidence="9" id="KW-0325">Glycoprotein</keyword>
<dbReference type="EMBL" id="CP119904">
    <property type="protein sequence ID" value="WFD23925.1"/>
    <property type="molecule type" value="Genomic_DNA"/>
</dbReference>